<gene>
    <name evidence="4" type="ORF">LPC04_18925</name>
</gene>
<proteinExistence type="predicted"/>
<dbReference type="SUPFAM" id="SSF55729">
    <property type="entry name" value="Acyl-CoA N-acyltransferases (Nat)"/>
    <property type="match status" value="1"/>
</dbReference>
<dbReference type="PANTHER" id="PTHR13947:SF37">
    <property type="entry name" value="LD18367P"/>
    <property type="match status" value="1"/>
</dbReference>
<comment type="caution">
    <text evidence="4">The sequence shown here is derived from an EMBL/GenBank/DDBJ whole genome shotgun (WGS) entry which is preliminary data.</text>
</comment>
<dbReference type="InterPro" id="IPR036390">
    <property type="entry name" value="WH_DNA-bd_sf"/>
</dbReference>
<feature type="domain" description="N-acetyltransferase" evidence="3">
    <location>
        <begin position="151"/>
        <end position="307"/>
    </location>
</feature>
<dbReference type="Gene3D" id="3.40.630.30">
    <property type="match status" value="1"/>
</dbReference>
<dbReference type="Pfam" id="PF12802">
    <property type="entry name" value="MarR_2"/>
    <property type="match status" value="1"/>
</dbReference>
<dbReference type="InterPro" id="IPR000835">
    <property type="entry name" value="HTH_MarR-typ"/>
</dbReference>
<protein>
    <submittedName>
        <fullName evidence="4">Helix-turn-helix domain-containing GNAT family N-acetyltransferase</fullName>
    </submittedName>
</protein>
<evidence type="ECO:0000256" key="1">
    <source>
        <dbReference type="ARBA" id="ARBA00022679"/>
    </source>
</evidence>
<evidence type="ECO:0000313" key="5">
    <source>
        <dbReference type="Proteomes" id="UP001139353"/>
    </source>
</evidence>
<organism evidence="4 5">
    <name type="scientific">Scleromatobacter humisilvae</name>
    <dbReference type="NCBI Taxonomy" id="2897159"/>
    <lineage>
        <taxon>Bacteria</taxon>
        <taxon>Pseudomonadati</taxon>
        <taxon>Pseudomonadota</taxon>
        <taxon>Betaproteobacteria</taxon>
        <taxon>Burkholderiales</taxon>
        <taxon>Sphaerotilaceae</taxon>
        <taxon>Scleromatobacter</taxon>
    </lineage>
</organism>
<dbReference type="Pfam" id="PF00583">
    <property type="entry name" value="Acetyltransf_1"/>
    <property type="match status" value="1"/>
</dbReference>
<dbReference type="SUPFAM" id="SSF46785">
    <property type="entry name" value="Winged helix' DNA-binding domain"/>
    <property type="match status" value="1"/>
</dbReference>
<reference evidence="4" key="1">
    <citation type="submission" date="2021-11" db="EMBL/GenBank/DDBJ databases">
        <title>BS-T2-15 a new species belonging to the Comamonadaceae family isolated from the soil of a French oak forest.</title>
        <authorList>
            <person name="Mieszkin S."/>
            <person name="Alain K."/>
        </authorList>
    </citation>
    <scope>NUCLEOTIDE SEQUENCE</scope>
    <source>
        <strain evidence="4">BS-T2-15</strain>
    </source>
</reference>
<dbReference type="GO" id="GO:0008080">
    <property type="term" value="F:N-acetyltransferase activity"/>
    <property type="evidence" value="ECO:0007669"/>
    <property type="project" value="InterPro"/>
</dbReference>
<dbReference type="EMBL" id="JAJLJH010000006">
    <property type="protein sequence ID" value="MCK9687781.1"/>
    <property type="molecule type" value="Genomic_DNA"/>
</dbReference>
<dbReference type="InterPro" id="IPR016181">
    <property type="entry name" value="Acyl_CoA_acyltransferase"/>
</dbReference>
<dbReference type="Proteomes" id="UP001139353">
    <property type="component" value="Unassembled WGS sequence"/>
</dbReference>
<dbReference type="SMART" id="SM00347">
    <property type="entry name" value="HTH_MARR"/>
    <property type="match status" value="1"/>
</dbReference>
<dbReference type="PROSITE" id="PS51186">
    <property type="entry name" value="GNAT"/>
    <property type="match status" value="1"/>
</dbReference>
<evidence type="ECO:0000313" key="4">
    <source>
        <dbReference type="EMBL" id="MCK9687781.1"/>
    </source>
</evidence>
<dbReference type="InterPro" id="IPR036388">
    <property type="entry name" value="WH-like_DNA-bd_sf"/>
</dbReference>
<evidence type="ECO:0000259" key="3">
    <source>
        <dbReference type="PROSITE" id="PS51186"/>
    </source>
</evidence>
<dbReference type="InterPro" id="IPR050769">
    <property type="entry name" value="NAT_camello-type"/>
</dbReference>
<dbReference type="Gene3D" id="1.10.10.10">
    <property type="entry name" value="Winged helix-like DNA-binding domain superfamily/Winged helix DNA-binding domain"/>
    <property type="match status" value="1"/>
</dbReference>
<sequence>MTTIPHPHVATVREFSRFYTRRLGTLDEGLLETAWSLTEARVVFELAQAPSTDMAALRATLALDSGYLSRLLAKFDAAGLIKRTASATDGRRQSLSLTAAGRKLYRTLDERSNRQVGELLAPLPEPVQESLAGAMRTVMRALDDQAKSPVVVLRGLRPGDPGWVVQRHGEVYAREYGWTQSFEALVARIVADYLDKHQPGRESAWVAEVDGQRAGCVFCVRKDDETAQLRILLVEAWARGHGLGARLVDECIRFARDSGYRKLVLWTNDVLVAARRIYQAAGFELVREESHHSFGKDLVGQFWELRL</sequence>
<dbReference type="InterPro" id="IPR000182">
    <property type="entry name" value="GNAT_dom"/>
</dbReference>
<name>A0A9X2C1P3_9BURK</name>
<feature type="domain" description="HTH marR-type" evidence="2">
    <location>
        <begin position="1"/>
        <end position="140"/>
    </location>
</feature>
<dbReference type="RefSeq" id="WP_275683829.1">
    <property type="nucleotide sequence ID" value="NZ_JAJLJH010000006.1"/>
</dbReference>
<accession>A0A9X2C1P3</accession>
<dbReference type="PANTHER" id="PTHR13947">
    <property type="entry name" value="GNAT FAMILY N-ACETYLTRANSFERASE"/>
    <property type="match status" value="1"/>
</dbReference>
<keyword evidence="5" id="KW-1185">Reference proteome</keyword>
<dbReference type="GO" id="GO:0003700">
    <property type="term" value="F:DNA-binding transcription factor activity"/>
    <property type="evidence" value="ECO:0007669"/>
    <property type="project" value="InterPro"/>
</dbReference>
<keyword evidence="1" id="KW-0808">Transferase</keyword>
<dbReference type="PROSITE" id="PS50995">
    <property type="entry name" value="HTH_MARR_2"/>
    <property type="match status" value="1"/>
</dbReference>
<dbReference type="CDD" id="cd04301">
    <property type="entry name" value="NAT_SF"/>
    <property type="match status" value="1"/>
</dbReference>
<dbReference type="AlphaFoldDB" id="A0A9X2C1P3"/>
<evidence type="ECO:0000259" key="2">
    <source>
        <dbReference type="PROSITE" id="PS50995"/>
    </source>
</evidence>